<dbReference type="PANTHER" id="PTHR33883:SF7">
    <property type="entry name" value="OS04G0521600 PROTEIN"/>
    <property type="match status" value="1"/>
</dbReference>
<name>A0AA42AWS2_PAPNU</name>
<evidence type="ECO:0000313" key="2">
    <source>
        <dbReference type="EMBL" id="MCL7042735.1"/>
    </source>
</evidence>
<evidence type="ECO:0000313" key="3">
    <source>
        <dbReference type="Proteomes" id="UP001177140"/>
    </source>
</evidence>
<dbReference type="EMBL" id="JAJJMA010238669">
    <property type="protein sequence ID" value="MCL7042735.1"/>
    <property type="molecule type" value="Genomic_DNA"/>
</dbReference>
<feature type="coiled-coil region" evidence="1">
    <location>
        <begin position="394"/>
        <end position="421"/>
    </location>
</feature>
<accession>A0AA42AWS2</accession>
<gene>
    <name evidence="2" type="ORF">MKW94_004771</name>
</gene>
<dbReference type="AlphaFoldDB" id="A0AA42AWS2"/>
<dbReference type="PANTHER" id="PTHR33883">
    <property type="entry name" value="WPP DOMAIN-ASSOCIATED PROTEIN"/>
    <property type="match status" value="1"/>
</dbReference>
<comment type="caution">
    <text evidence="2">The sequence shown here is derived from an EMBL/GenBank/DDBJ whole genome shotgun (WGS) entry which is preliminary data.</text>
</comment>
<organism evidence="2 3">
    <name type="scientific">Papaver nudicaule</name>
    <name type="common">Iceland poppy</name>
    <dbReference type="NCBI Taxonomy" id="74823"/>
    <lineage>
        <taxon>Eukaryota</taxon>
        <taxon>Viridiplantae</taxon>
        <taxon>Streptophyta</taxon>
        <taxon>Embryophyta</taxon>
        <taxon>Tracheophyta</taxon>
        <taxon>Spermatophyta</taxon>
        <taxon>Magnoliopsida</taxon>
        <taxon>Ranunculales</taxon>
        <taxon>Papaveraceae</taxon>
        <taxon>Papaveroideae</taxon>
        <taxon>Papaver</taxon>
    </lineage>
</organism>
<dbReference type="Proteomes" id="UP001177140">
    <property type="component" value="Unassembled WGS sequence"/>
</dbReference>
<proteinExistence type="predicted"/>
<sequence>MIRNHETIIRQKNAELNWLKVEILREKGSLSKKDREPDTLKQRIQDIILRLDNIIEVNDKMDRGHDAYGGCALTSMTEIKIANQEQTISNLESMLQNEICSIILKGLVKEYEVELYDSSVERLISEHVSKIYLSEIMTERNEDLKRYYLERDIKEDICQLVLSSHLQNTNYEKREHDLVTVSPLPCELSHYAEELIEKDVNTVLLRETVKEWNADLESYNIERYIAEEVYNIVFRESIKDIHGFTSAQCQTNMIVNNILESSTTSNKSFHNLEGLIREEVCTAILRNMYGEWKDAVKKYNTECRVKEDVSQIVYNNTMKDYIHSFSSKACCTSGSQDNVMEDIYVNRLSSLEGKIKEDAVLLKNVDKTLKDLEIYKYESLVEEEIYQIVMNEVIKDMKAVIKFTLNECQEAKDQVKLLNTNKLFQSAEGLAREDVCKVVLREMIKEWNKEIRIHNLERLREIKHQFEPDVELVNSLKERESLYTKAFLRRCYDLQKAETEVDLLGDEVDALSSLLDKIYRSLEQILPIMEILNAIRKELYGPAACTS</sequence>
<protein>
    <submittedName>
        <fullName evidence="2">Uncharacterized protein</fullName>
    </submittedName>
</protein>
<dbReference type="InterPro" id="IPR037490">
    <property type="entry name" value="WAP"/>
</dbReference>
<keyword evidence="1" id="KW-0175">Coiled coil</keyword>
<evidence type="ECO:0000256" key="1">
    <source>
        <dbReference type="SAM" id="Coils"/>
    </source>
</evidence>
<reference evidence="2" key="1">
    <citation type="submission" date="2022-03" db="EMBL/GenBank/DDBJ databases">
        <title>A functionally conserved STORR gene fusion in Papaver species that diverged 16.8 million years ago.</title>
        <authorList>
            <person name="Catania T."/>
        </authorList>
    </citation>
    <scope>NUCLEOTIDE SEQUENCE</scope>
    <source>
        <strain evidence="2">S-191538</strain>
    </source>
</reference>
<keyword evidence="3" id="KW-1185">Reference proteome</keyword>